<feature type="domain" description="Prolamin-like" evidence="3">
    <location>
        <begin position="68"/>
        <end position="113"/>
    </location>
</feature>
<proteinExistence type="predicted"/>
<gene>
    <name evidence="4" type="ORF">KSP40_PGU014298</name>
</gene>
<feature type="compositionally biased region" description="Polar residues" evidence="2">
    <location>
        <begin position="1"/>
        <end position="22"/>
    </location>
</feature>
<keyword evidence="1" id="KW-0732">Signal</keyword>
<dbReference type="Proteomes" id="UP001412067">
    <property type="component" value="Unassembled WGS sequence"/>
</dbReference>
<evidence type="ECO:0000313" key="5">
    <source>
        <dbReference type="Proteomes" id="UP001412067"/>
    </source>
</evidence>
<evidence type="ECO:0000256" key="1">
    <source>
        <dbReference type="ARBA" id="ARBA00022729"/>
    </source>
</evidence>
<evidence type="ECO:0000256" key="2">
    <source>
        <dbReference type="SAM" id="MobiDB-lite"/>
    </source>
</evidence>
<comment type="caution">
    <text evidence="4">The sequence shown here is derived from an EMBL/GenBank/DDBJ whole genome shotgun (WGS) entry which is preliminary data.</text>
</comment>
<reference evidence="4 5" key="1">
    <citation type="journal article" date="2022" name="Nat. Plants">
        <title>Genomes of leafy and leafless Platanthera orchids illuminate the evolution of mycoheterotrophy.</title>
        <authorList>
            <person name="Li M.H."/>
            <person name="Liu K.W."/>
            <person name="Li Z."/>
            <person name="Lu H.C."/>
            <person name="Ye Q.L."/>
            <person name="Zhang D."/>
            <person name="Wang J.Y."/>
            <person name="Li Y.F."/>
            <person name="Zhong Z.M."/>
            <person name="Liu X."/>
            <person name="Yu X."/>
            <person name="Liu D.K."/>
            <person name="Tu X.D."/>
            <person name="Liu B."/>
            <person name="Hao Y."/>
            <person name="Liao X.Y."/>
            <person name="Jiang Y.T."/>
            <person name="Sun W.H."/>
            <person name="Chen J."/>
            <person name="Chen Y.Q."/>
            <person name="Ai Y."/>
            <person name="Zhai J.W."/>
            <person name="Wu S.S."/>
            <person name="Zhou Z."/>
            <person name="Hsiao Y.Y."/>
            <person name="Wu W.L."/>
            <person name="Chen Y.Y."/>
            <person name="Lin Y.F."/>
            <person name="Hsu J.L."/>
            <person name="Li C.Y."/>
            <person name="Wang Z.W."/>
            <person name="Zhao X."/>
            <person name="Zhong W.Y."/>
            <person name="Ma X.K."/>
            <person name="Ma L."/>
            <person name="Huang J."/>
            <person name="Chen G.Z."/>
            <person name="Huang M.Z."/>
            <person name="Huang L."/>
            <person name="Peng D.H."/>
            <person name="Luo Y.B."/>
            <person name="Zou S.Q."/>
            <person name="Chen S.P."/>
            <person name="Lan S."/>
            <person name="Tsai W.C."/>
            <person name="Van de Peer Y."/>
            <person name="Liu Z.J."/>
        </authorList>
    </citation>
    <scope>NUCLEOTIDE SEQUENCE [LARGE SCALE GENOMIC DNA]</scope>
    <source>
        <strain evidence="4">Lor288</strain>
    </source>
</reference>
<accession>A0ABR2LZX5</accession>
<dbReference type="EMBL" id="JBBWWR010000013">
    <property type="protein sequence ID" value="KAK8955791.1"/>
    <property type="molecule type" value="Genomic_DNA"/>
</dbReference>
<dbReference type="Pfam" id="PF05617">
    <property type="entry name" value="Prolamin_like"/>
    <property type="match status" value="1"/>
</dbReference>
<evidence type="ECO:0000313" key="4">
    <source>
        <dbReference type="EMBL" id="KAK8955791.1"/>
    </source>
</evidence>
<feature type="region of interest" description="Disordered" evidence="2">
    <location>
        <begin position="1"/>
        <end position="36"/>
    </location>
</feature>
<evidence type="ECO:0000259" key="3">
    <source>
        <dbReference type="Pfam" id="PF05617"/>
    </source>
</evidence>
<name>A0ABR2LZX5_9ASPA</name>
<dbReference type="InterPro" id="IPR008502">
    <property type="entry name" value="Prolamin-like"/>
</dbReference>
<sequence length="126" mass="13720">MYINLPQQFKDPNNSNGKTGRNSLRHPPPPHCRRHDDAASGVIRSLSWHIPMLESGRRGRELRGEASSFLNLHIGLSQDCCKAIIHIEESCILAVFPSPVFGAAMSNITSSLCGVLAHPSSQPIAP</sequence>
<organism evidence="4 5">
    <name type="scientific">Platanthera guangdongensis</name>
    <dbReference type="NCBI Taxonomy" id="2320717"/>
    <lineage>
        <taxon>Eukaryota</taxon>
        <taxon>Viridiplantae</taxon>
        <taxon>Streptophyta</taxon>
        <taxon>Embryophyta</taxon>
        <taxon>Tracheophyta</taxon>
        <taxon>Spermatophyta</taxon>
        <taxon>Magnoliopsida</taxon>
        <taxon>Liliopsida</taxon>
        <taxon>Asparagales</taxon>
        <taxon>Orchidaceae</taxon>
        <taxon>Orchidoideae</taxon>
        <taxon>Orchideae</taxon>
        <taxon>Orchidinae</taxon>
        <taxon>Platanthera</taxon>
    </lineage>
</organism>
<keyword evidence="5" id="KW-1185">Reference proteome</keyword>
<protein>
    <recommendedName>
        <fullName evidence="3">Prolamin-like domain-containing protein</fullName>
    </recommendedName>
</protein>